<dbReference type="AlphaFoldDB" id="A0A553NIE3"/>
<comment type="caution">
    <text evidence="2">The sequence shown here is derived from an EMBL/GenBank/DDBJ whole genome shotgun (WGS) entry which is preliminary data.</text>
</comment>
<dbReference type="Proteomes" id="UP000316079">
    <property type="component" value="Unassembled WGS sequence"/>
</dbReference>
<name>A0A553NIE3_9TELE</name>
<feature type="compositionally biased region" description="Basic and acidic residues" evidence="1">
    <location>
        <begin position="64"/>
        <end position="87"/>
    </location>
</feature>
<keyword evidence="3" id="KW-1185">Reference proteome</keyword>
<evidence type="ECO:0000313" key="2">
    <source>
        <dbReference type="EMBL" id="TRY65216.1"/>
    </source>
</evidence>
<evidence type="ECO:0000313" key="3">
    <source>
        <dbReference type="Proteomes" id="UP000316079"/>
    </source>
</evidence>
<sequence length="101" mass="11411">MMPGSLELPAVSPSHRKLLCTLWCLRDSRTSLCCLLSRLSSLCRRRITQSAPELGSSSARKRKKEEEEKKKNRKDKEKDTEDGDHPADLTPGRRTTTTTTP</sequence>
<evidence type="ECO:0000256" key="1">
    <source>
        <dbReference type="SAM" id="MobiDB-lite"/>
    </source>
</evidence>
<gene>
    <name evidence="2" type="ORF">DNTS_009434</name>
</gene>
<organism evidence="2 3">
    <name type="scientific">Danionella cerebrum</name>
    <dbReference type="NCBI Taxonomy" id="2873325"/>
    <lineage>
        <taxon>Eukaryota</taxon>
        <taxon>Metazoa</taxon>
        <taxon>Chordata</taxon>
        <taxon>Craniata</taxon>
        <taxon>Vertebrata</taxon>
        <taxon>Euteleostomi</taxon>
        <taxon>Actinopterygii</taxon>
        <taxon>Neopterygii</taxon>
        <taxon>Teleostei</taxon>
        <taxon>Ostariophysi</taxon>
        <taxon>Cypriniformes</taxon>
        <taxon>Danionidae</taxon>
        <taxon>Danioninae</taxon>
        <taxon>Danionella</taxon>
    </lineage>
</organism>
<dbReference type="EMBL" id="SRMA01026939">
    <property type="protein sequence ID" value="TRY65216.1"/>
    <property type="molecule type" value="Genomic_DNA"/>
</dbReference>
<feature type="compositionally biased region" description="Polar residues" evidence="1">
    <location>
        <begin position="48"/>
        <end position="58"/>
    </location>
</feature>
<feature type="region of interest" description="Disordered" evidence="1">
    <location>
        <begin position="47"/>
        <end position="101"/>
    </location>
</feature>
<protein>
    <submittedName>
        <fullName evidence="2">Uncharacterized protein</fullName>
    </submittedName>
</protein>
<reference evidence="2 3" key="1">
    <citation type="journal article" date="2019" name="Sci. Data">
        <title>Hybrid genome assembly and annotation of Danionella translucida.</title>
        <authorList>
            <person name="Kadobianskyi M."/>
            <person name="Schulze L."/>
            <person name="Schuelke M."/>
            <person name="Judkewitz B."/>
        </authorList>
    </citation>
    <scope>NUCLEOTIDE SEQUENCE [LARGE SCALE GENOMIC DNA]</scope>
    <source>
        <strain evidence="2 3">Bolton</strain>
    </source>
</reference>
<proteinExistence type="predicted"/>
<accession>A0A553NIE3</accession>